<dbReference type="GO" id="GO:0008236">
    <property type="term" value="F:serine-type peptidase activity"/>
    <property type="evidence" value="ECO:0007669"/>
    <property type="project" value="InterPro"/>
</dbReference>
<evidence type="ECO:0000313" key="3">
    <source>
        <dbReference type="EMBL" id="TGN20495.1"/>
    </source>
</evidence>
<proteinExistence type="predicted"/>
<organism evidence="3 4">
    <name type="scientific">Leptospira idonii</name>
    <dbReference type="NCBI Taxonomy" id="1193500"/>
    <lineage>
        <taxon>Bacteria</taxon>
        <taxon>Pseudomonadati</taxon>
        <taxon>Spirochaetota</taxon>
        <taxon>Spirochaetia</taxon>
        <taxon>Leptospirales</taxon>
        <taxon>Leptospiraceae</taxon>
        <taxon>Leptospira</taxon>
    </lineage>
</organism>
<dbReference type="AlphaFoldDB" id="A0A4R9M3N7"/>
<dbReference type="OrthoDB" id="9767239at2"/>
<dbReference type="SUPFAM" id="SSF53474">
    <property type="entry name" value="alpha/beta-Hydrolases"/>
    <property type="match status" value="1"/>
</dbReference>
<gene>
    <name evidence="3" type="ORF">EHS15_03525</name>
</gene>
<dbReference type="Pfam" id="PF00326">
    <property type="entry name" value="Peptidase_S9"/>
    <property type="match status" value="1"/>
</dbReference>
<dbReference type="InterPro" id="IPR001375">
    <property type="entry name" value="Peptidase_S9_cat"/>
</dbReference>
<dbReference type="PANTHER" id="PTHR43037:SF1">
    <property type="entry name" value="BLL1128 PROTEIN"/>
    <property type="match status" value="1"/>
</dbReference>
<accession>A0A4R9M3N7</accession>
<dbReference type="InterPro" id="IPR029058">
    <property type="entry name" value="AB_hydrolase_fold"/>
</dbReference>
<sequence>MFSFFQCKSLPDFVPVHEHMSDKIISNGIDRSFRYYIPKNKKEGQMPLIFVLHGGGSSGEGMIYLTRLSERAEKDGFIVVYPDGYANRWNDGRGVKHSITDQKNTNDVLFFKDMVQYFRKKYTIDEKRIHVVGLSNGGFMAQRLACEASEIFASGYSVAATTSRYVANNCNLTEPLSMGFIFGKKDDIIPFKGGTIYIPISQENQKDRIAAGESLSFMDSLQFWKEKLKCDLIQEKYIARLSSSLKRDILEYRYQSCDAKNKLQAHLIESGGHVWPHGFYYQSEKKYGYLSDDLDASSVILNFFKETGRRKGD</sequence>
<protein>
    <submittedName>
        <fullName evidence="3">Poly(3-hydroxybutyrate) depolymerase</fullName>
    </submittedName>
</protein>
<evidence type="ECO:0000256" key="1">
    <source>
        <dbReference type="ARBA" id="ARBA00022729"/>
    </source>
</evidence>
<evidence type="ECO:0000313" key="4">
    <source>
        <dbReference type="Proteomes" id="UP000298058"/>
    </source>
</evidence>
<dbReference type="PANTHER" id="PTHR43037">
    <property type="entry name" value="UNNAMED PRODUCT-RELATED"/>
    <property type="match status" value="1"/>
</dbReference>
<reference evidence="3" key="1">
    <citation type="journal article" date="2019" name="PLoS Negl. Trop. Dis.">
        <title>Revisiting the worldwide diversity of Leptospira species in the environment.</title>
        <authorList>
            <person name="Vincent A.T."/>
            <person name="Schiettekatte O."/>
            <person name="Bourhy P."/>
            <person name="Veyrier F.J."/>
            <person name="Picardeau M."/>
        </authorList>
    </citation>
    <scope>NUCLEOTIDE SEQUENCE [LARGE SCALE GENOMIC DNA]</scope>
    <source>
        <strain evidence="3">201300427</strain>
    </source>
</reference>
<feature type="domain" description="Peptidase S9 prolyl oligopeptidase catalytic" evidence="2">
    <location>
        <begin position="74"/>
        <end position="162"/>
    </location>
</feature>
<comment type="caution">
    <text evidence="3">The sequence shown here is derived from an EMBL/GenBank/DDBJ whole genome shotgun (WGS) entry which is preliminary data.</text>
</comment>
<dbReference type="GO" id="GO:0006508">
    <property type="term" value="P:proteolysis"/>
    <property type="evidence" value="ECO:0007669"/>
    <property type="project" value="InterPro"/>
</dbReference>
<dbReference type="Proteomes" id="UP000298058">
    <property type="component" value="Unassembled WGS sequence"/>
</dbReference>
<name>A0A4R9M3N7_9LEPT</name>
<keyword evidence="4" id="KW-1185">Reference proteome</keyword>
<evidence type="ECO:0000259" key="2">
    <source>
        <dbReference type="Pfam" id="PF00326"/>
    </source>
</evidence>
<dbReference type="Gene3D" id="3.40.50.1820">
    <property type="entry name" value="alpha/beta hydrolase"/>
    <property type="match status" value="1"/>
</dbReference>
<keyword evidence="1" id="KW-0732">Signal</keyword>
<dbReference type="InterPro" id="IPR050955">
    <property type="entry name" value="Plant_Biomass_Hydrol_Est"/>
</dbReference>
<dbReference type="EMBL" id="RQHW01000013">
    <property type="protein sequence ID" value="TGN20495.1"/>
    <property type="molecule type" value="Genomic_DNA"/>
</dbReference>